<evidence type="ECO:0000313" key="4">
    <source>
        <dbReference type="EMBL" id="KAF7426112.1"/>
    </source>
</evidence>
<dbReference type="AlphaFoldDB" id="A0A8H6ZR66"/>
<dbReference type="Proteomes" id="UP000623687">
    <property type="component" value="Unassembled WGS sequence"/>
</dbReference>
<evidence type="ECO:0008006" key="6">
    <source>
        <dbReference type="Google" id="ProtNLM"/>
    </source>
</evidence>
<keyword evidence="3" id="KW-1133">Transmembrane helix</keyword>
<reference evidence="4" key="1">
    <citation type="submission" date="2019-07" db="EMBL/GenBank/DDBJ databases">
        <authorList>
            <person name="Palmer J.M."/>
        </authorList>
    </citation>
    <scope>NUCLEOTIDE SEQUENCE</scope>
    <source>
        <strain evidence="4">PC9</strain>
    </source>
</reference>
<protein>
    <recommendedName>
        <fullName evidence="6">Oxidase ustYa</fullName>
    </recommendedName>
</protein>
<feature type="transmembrane region" description="Helical" evidence="3">
    <location>
        <begin position="6"/>
        <end position="23"/>
    </location>
</feature>
<dbReference type="GeneID" id="59378296"/>
<comment type="similarity">
    <text evidence="2">Belongs to the ustYa family.</text>
</comment>
<evidence type="ECO:0000313" key="5">
    <source>
        <dbReference type="Proteomes" id="UP000623687"/>
    </source>
</evidence>
<evidence type="ECO:0000256" key="2">
    <source>
        <dbReference type="ARBA" id="ARBA00035112"/>
    </source>
</evidence>
<sequence>MKRATSTVWVVVLLALLNVILVLRRLFHPWKGAQQEAAYSYMGMNYPPIYPIGELDPVAMTLQETVRFGFNASDPIEGQEWDMINAIPRGIGRTRLGPDHRAFVLTFLHQMHCVRRIQYALLNRNDTMASAGHVNHCLNYLRQTILCEAADSVEKGDFMETDYEEERVGETLVCRDWETAISIFDERYEDWVKWRNTWN</sequence>
<dbReference type="EMBL" id="JACETU010000006">
    <property type="protein sequence ID" value="KAF7426112.1"/>
    <property type="molecule type" value="Genomic_DNA"/>
</dbReference>
<dbReference type="PANTHER" id="PTHR33365:SF4">
    <property type="entry name" value="CYCLOCHLOROTINE BIOSYNTHESIS PROTEIN O"/>
    <property type="match status" value="1"/>
</dbReference>
<organism evidence="4 5">
    <name type="scientific">Pleurotus ostreatus</name>
    <name type="common">Oyster mushroom</name>
    <name type="synonym">White-rot fungus</name>
    <dbReference type="NCBI Taxonomy" id="5322"/>
    <lineage>
        <taxon>Eukaryota</taxon>
        <taxon>Fungi</taxon>
        <taxon>Dikarya</taxon>
        <taxon>Basidiomycota</taxon>
        <taxon>Agaricomycotina</taxon>
        <taxon>Agaricomycetes</taxon>
        <taxon>Agaricomycetidae</taxon>
        <taxon>Agaricales</taxon>
        <taxon>Pleurotineae</taxon>
        <taxon>Pleurotaceae</taxon>
        <taxon>Pleurotus</taxon>
    </lineage>
</organism>
<keyword evidence="5" id="KW-1185">Reference proteome</keyword>
<evidence type="ECO:0000256" key="1">
    <source>
        <dbReference type="ARBA" id="ARBA00004685"/>
    </source>
</evidence>
<evidence type="ECO:0000256" key="3">
    <source>
        <dbReference type="SAM" id="Phobius"/>
    </source>
</evidence>
<dbReference type="GO" id="GO:0043386">
    <property type="term" value="P:mycotoxin biosynthetic process"/>
    <property type="evidence" value="ECO:0007669"/>
    <property type="project" value="InterPro"/>
</dbReference>
<dbReference type="PANTHER" id="PTHR33365">
    <property type="entry name" value="YALI0B05434P"/>
    <property type="match status" value="1"/>
</dbReference>
<name>A0A8H6ZR66_PLEOS</name>
<accession>A0A8H6ZR66</accession>
<dbReference type="Pfam" id="PF11807">
    <property type="entry name" value="UstYa"/>
    <property type="match status" value="1"/>
</dbReference>
<dbReference type="RefSeq" id="XP_036629416.1">
    <property type="nucleotide sequence ID" value="XM_036777988.1"/>
</dbReference>
<comment type="pathway">
    <text evidence="1">Mycotoxin biosynthesis.</text>
</comment>
<keyword evidence="3" id="KW-0812">Transmembrane</keyword>
<keyword evidence="3" id="KW-0472">Membrane</keyword>
<dbReference type="OrthoDB" id="3687641at2759"/>
<dbReference type="InterPro" id="IPR021765">
    <property type="entry name" value="UstYa-like"/>
</dbReference>
<dbReference type="VEuPathDB" id="FungiDB:PC9H_008478"/>
<proteinExistence type="inferred from homology"/>
<gene>
    <name evidence="4" type="ORF">PC9H_008478</name>
</gene>
<comment type="caution">
    <text evidence="4">The sequence shown here is derived from an EMBL/GenBank/DDBJ whole genome shotgun (WGS) entry which is preliminary data.</text>
</comment>